<evidence type="ECO:0000313" key="2">
    <source>
        <dbReference type="Proteomes" id="UP001519460"/>
    </source>
</evidence>
<gene>
    <name evidence="1" type="ORF">BaRGS_00038349</name>
</gene>
<comment type="caution">
    <text evidence="1">The sequence shown here is derived from an EMBL/GenBank/DDBJ whole genome shotgun (WGS) entry which is preliminary data.</text>
</comment>
<keyword evidence="2" id="KW-1185">Reference proteome</keyword>
<dbReference type="EMBL" id="JACVVK020000615">
    <property type="protein sequence ID" value="KAK7462596.1"/>
    <property type="molecule type" value="Genomic_DNA"/>
</dbReference>
<proteinExistence type="predicted"/>
<dbReference type="Proteomes" id="UP001519460">
    <property type="component" value="Unassembled WGS sequence"/>
</dbReference>
<protein>
    <submittedName>
        <fullName evidence="1">Uncharacterized protein</fullName>
    </submittedName>
</protein>
<reference evidence="1 2" key="1">
    <citation type="journal article" date="2023" name="Sci. Data">
        <title>Genome assembly of the Korean intertidal mud-creeper Batillaria attramentaria.</title>
        <authorList>
            <person name="Patra A.K."/>
            <person name="Ho P.T."/>
            <person name="Jun S."/>
            <person name="Lee S.J."/>
            <person name="Kim Y."/>
            <person name="Won Y.J."/>
        </authorList>
    </citation>
    <scope>NUCLEOTIDE SEQUENCE [LARGE SCALE GENOMIC DNA]</scope>
    <source>
        <strain evidence="1">Wonlab-2016</strain>
    </source>
</reference>
<accession>A0ABD0J6A1</accession>
<sequence length="128" mass="14386">MRPIRDKGNKSNVFSERNKDFSPAATTVSGTDDTIMNIVDAMTVWLRIAFLKITVGLKWGKASGKFLHHPRTNALKAGRSITAVVTSSPLQWPRAKTLGRRQIARENNLQTSGLYKTLTDDRRQFEVD</sequence>
<name>A0ABD0J6A1_9CAEN</name>
<organism evidence="1 2">
    <name type="scientific">Batillaria attramentaria</name>
    <dbReference type="NCBI Taxonomy" id="370345"/>
    <lineage>
        <taxon>Eukaryota</taxon>
        <taxon>Metazoa</taxon>
        <taxon>Spiralia</taxon>
        <taxon>Lophotrochozoa</taxon>
        <taxon>Mollusca</taxon>
        <taxon>Gastropoda</taxon>
        <taxon>Caenogastropoda</taxon>
        <taxon>Sorbeoconcha</taxon>
        <taxon>Cerithioidea</taxon>
        <taxon>Batillariidae</taxon>
        <taxon>Batillaria</taxon>
    </lineage>
</organism>
<evidence type="ECO:0000313" key="1">
    <source>
        <dbReference type="EMBL" id="KAK7462596.1"/>
    </source>
</evidence>
<dbReference type="AlphaFoldDB" id="A0ABD0J6A1"/>